<sequence length="144" mass="17187">MLMITQDIKGKRYETLMDVLFKHCTHFAFVEDRRRMEIEEERLAYMDVLTEEVRWDLIERTIVSEWETTRLSGDTAYLYSFHMNYRTAQFLKEHGGSLFSWIHPELPEDLMFYAGDRCVLAVCSHEAFFVVDEALWGCLERVND</sequence>
<keyword evidence="2" id="KW-1185">Reference proteome</keyword>
<dbReference type="RefSeq" id="WP_274357301.1">
    <property type="nucleotide sequence ID" value="NZ_CP118099.1"/>
</dbReference>
<dbReference type="EMBL" id="CP118099">
    <property type="protein sequence ID" value="WDH76697.1"/>
    <property type="molecule type" value="Genomic_DNA"/>
</dbReference>
<accession>A0ABY7X228</accession>
<evidence type="ECO:0000313" key="1">
    <source>
        <dbReference type="EMBL" id="WDH76697.1"/>
    </source>
</evidence>
<protein>
    <submittedName>
        <fullName evidence="1">Stage III sporulation protein AH</fullName>
    </submittedName>
</protein>
<gene>
    <name evidence="1" type="ORF">PTI97_04060</name>
</gene>
<name>A0ABY7X228_9BACL</name>
<reference evidence="1 2" key="1">
    <citation type="submission" date="2023-02" db="EMBL/GenBank/DDBJ databases">
        <title>A bacterium isolated from plastisphere.</title>
        <authorList>
            <person name="Sun Y."/>
        </authorList>
    </citation>
    <scope>NUCLEOTIDE SEQUENCE [LARGE SCALE GENOMIC DNA]</scope>
    <source>
        <strain evidence="2">a-1</strain>
    </source>
</reference>
<evidence type="ECO:0000313" key="2">
    <source>
        <dbReference type="Proteomes" id="UP001213680"/>
    </source>
</evidence>
<proteinExistence type="predicted"/>
<dbReference type="Proteomes" id="UP001213680">
    <property type="component" value="Chromosome"/>
</dbReference>
<organism evidence="1 2">
    <name type="scientific">Exiguobacterium marinum</name>
    <dbReference type="NCBI Taxonomy" id="273528"/>
    <lineage>
        <taxon>Bacteria</taxon>
        <taxon>Bacillati</taxon>
        <taxon>Bacillota</taxon>
        <taxon>Bacilli</taxon>
        <taxon>Bacillales</taxon>
        <taxon>Bacillales Family XII. Incertae Sedis</taxon>
        <taxon>Exiguobacterium</taxon>
    </lineage>
</organism>